<name>A0ABP9V9V4_9DEIO</name>
<proteinExistence type="predicted"/>
<gene>
    <name evidence="2" type="ORF">Dxin01_00188</name>
</gene>
<comment type="caution">
    <text evidence="2">The sequence shown here is derived from an EMBL/GenBank/DDBJ whole genome shotgun (WGS) entry which is preliminary data.</text>
</comment>
<dbReference type="RefSeq" id="WP_353540452.1">
    <property type="nucleotide sequence ID" value="NZ_BAABRN010000001.1"/>
</dbReference>
<feature type="region of interest" description="Disordered" evidence="1">
    <location>
        <begin position="343"/>
        <end position="365"/>
    </location>
</feature>
<evidence type="ECO:0000256" key="1">
    <source>
        <dbReference type="SAM" id="MobiDB-lite"/>
    </source>
</evidence>
<protein>
    <submittedName>
        <fullName evidence="2">Uncharacterized protein</fullName>
    </submittedName>
</protein>
<sequence>MTNTPENLLFSVVQYGEEASATEALFSFVSFEPSSTVKPRFPENAVGKAIPVMTEGKFYVRQGDKYREVNFGAEDIKRLASKQPRDVPFNYDHKRASGEEGVKGWLRFGRDGESGQDLSYVGEITARDGSKLTALFATPELSQEAQNLITRGIYRDVSVEYRSLDDVLTGCALTSYPVMRNLQFSELEQESITPTLEQEDQPEEEMDLSKLTKEQKTELMGDLLSAAGVEGGLQGLVSMGEELKSLREQVAKPAVDPVAAKTQAMNAAEVEINKLVGDAHFGLTDEIATDAQNVLAWTSLQSDLKFGEDDTPDVGGAVRGLLGVIGKQAKQIALLGGQTVAKGEDGSSNFGELDPNEPDPELDEDRVSTLAAIGKRFLK</sequence>
<dbReference type="Proteomes" id="UP001458946">
    <property type="component" value="Unassembled WGS sequence"/>
</dbReference>
<dbReference type="EMBL" id="BAABRN010000001">
    <property type="protein sequence ID" value="GAA5500467.1"/>
    <property type="molecule type" value="Genomic_DNA"/>
</dbReference>
<keyword evidence="3" id="KW-1185">Reference proteome</keyword>
<evidence type="ECO:0000313" key="2">
    <source>
        <dbReference type="EMBL" id="GAA5500467.1"/>
    </source>
</evidence>
<evidence type="ECO:0000313" key="3">
    <source>
        <dbReference type="Proteomes" id="UP001458946"/>
    </source>
</evidence>
<organism evidence="2 3">
    <name type="scientific">Deinococcus xinjiangensis</name>
    <dbReference type="NCBI Taxonomy" id="457454"/>
    <lineage>
        <taxon>Bacteria</taxon>
        <taxon>Thermotogati</taxon>
        <taxon>Deinococcota</taxon>
        <taxon>Deinococci</taxon>
        <taxon>Deinococcales</taxon>
        <taxon>Deinococcaceae</taxon>
        <taxon>Deinococcus</taxon>
    </lineage>
</organism>
<accession>A0ABP9V9V4</accession>
<feature type="compositionally biased region" description="Acidic residues" evidence="1">
    <location>
        <begin position="354"/>
        <end position="364"/>
    </location>
</feature>
<reference evidence="2 3" key="1">
    <citation type="submission" date="2024-02" db="EMBL/GenBank/DDBJ databases">
        <title>Deinococcus xinjiangensis NBRC 107630.</title>
        <authorList>
            <person name="Ichikawa N."/>
            <person name="Katano-Makiyama Y."/>
            <person name="Hidaka K."/>
        </authorList>
    </citation>
    <scope>NUCLEOTIDE SEQUENCE [LARGE SCALE GENOMIC DNA]</scope>
    <source>
        <strain evidence="2 3">NBRC 107630</strain>
    </source>
</reference>